<reference evidence="1" key="1">
    <citation type="submission" date="2021-01" db="EMBL/GenBank/DDBJ databases">
        <title>Genome sequence of Phenylobacterium sp. 20VBR1 isolated from a valley glaceir, Ny-Alesund, Svalbard.</title>
        <authorList>
            <person name="Thomas F.A."/>
            <person name="Krishnan K.P."/>
            <person name="Sinha R.K."/>
        </authorList>
    </citation>
    <scope>NUCLEOTIDE SEQUENCE</scope>
    <source>
        <strain evidence="1">20VBR1</strain>
    </source>
</reference>
<name>A0A974SAI1_9CAUL</name>
<evidence type="ECO:0000313" key="1">
    <source>
        <dbReference type="EMBL" id="QQZ51753.1"/>
    </source>
</evidence>
<protein>
    <submittedName>
        <fullName evidence="1">Uncharacterized protein</fullName>
    </submittedName>
</protein>
<sequence>MKEGITMSVLRDDIAAFDRMRTDLEAEHRNEWVVFHHGEFVDAFLISKPPPPRRSTALVWGHT</sequence>
<proteinExistence type="predicted"/>
<gene>
    <name evidence="1" type="ORF">JKL49_13120</name>
</gene>
<organism evidence="1">
    <name type="scientific">Phenylobacterium glaciei</name>
    <dbReference type="NCBI Taxonomy" id="2803784"/>
    <lineage>
        <taxon>Bacteria</taxon>
        <taxon>Pseudomonadati</taxon>
        <taxon>Pseudomonadota</taxon>
        <taxon>Alphaproteobacteria</taxon>
        <taxon>Caulobacterales</taxon>
        <taxon>Caulobacteraceae</taxon>
        <taxon>Phenylobacterium</taxon>
    </lineage>
</organism>
<accession>A0A974SAI1</accession>
<dbReference type="AlphaFoldDB" id="A0A974SAI1"/>
<dbReference type="EMBL" id="CP068570">
    <property type="protein sequence ID" value="QQZ51753.1"/>
    <property type="molecule type" value="Genomic_DNA"/>
</dbReference>